<feature type="transmembrane region" description="Helical" evidence="15">
    <location>
        <begin position="98"/>
        <end position="124"/>
    </location>
</feature>
<dbReference type="EMBL" id="CAEZSR010000050">
    <property type="protein sequence ID" value="CAB4558499.1"/>
    <property type="molecule type" value="Genomic_DNA"/>
</dbReference>
<comment type="cofactor">
    <cofactor evidence="1">
        <name>Zn(2+)</name>
        <dbReference type="ChEBI" id="CHEBI:29105"/>
    </cofactor>
</comment>
<proteinExistence type="inferred from homology"/>
<dbReference type="InterPro" id="IPR046342">
    <property type="entry name" value="CBS_dom_sf"/>
</dbReference>
<keyword evidence="13" id="KW-0129">CBS domain</keyword>
<keyword evidence="7" id="KW-0479">Metal-binding</keyword>
<keyword evidence="12" id="KW-0482">Metalloprotease</keyword>
<evidence type="ECO:0000256" key="14">
    <source>
        <dbReference type="ARBA" id="ARBA00023136"/>
    </source>
</evidence>
<feature type="transmembrane region" description="Helical" evidence="15">
    <location>
        <begin position="21"/>
        <end position="54"/>
    </location>
</feature>
<evidence type="ECO:0000256" key="2">
    <source>
        <dbReference type="ARBA" id="ARBA00004651"/>
    </source>
</evidence>
<evidence type="ECO:0000256" key="12">
    <source>
        <dbReference type="ARBA" id="ARBA00023049"/>
    </source>
</evidence>
<keyword evidence="4" id="KW-1003">Cell membrane</keyword>
<keyword evidence="14 15" id="KW-0472">Membrane</keyword>
<evidence type="ECO:0000313" key="17">
    <source>
        <dbReference type="EMBL" id="CAB4558499.1"/>
    </source>
</evidence>
<evidence type="ECO:0000256" key="13">
    <source>
        <dbReference type="ARBA" id="ARBA00023122"/>
    </source>
</evidence>
<keyword evidence="9" id="KW-0378">Hydrolase</keyword>
<dbReference type="SUPFAM" id="SSF54631">
    <property type="entry name" value="CBS-domain pair"/>
    <property type="match status" value="1"/>
</dbReference>
<dbReference type="PANTHER" id="PTHR39188">
    <property type="entry name" value="MEMBRANE-ASSOCIATED ZINC METALLOPROTEASE M50B"/>
    <property type="match status" value="1"/>
</dbReference>
<evidence type="ECO:0000256" key="1">
    <source>
        <dbReference type="ARBA" id="ARBA00001947"/>
    </source>
</evidence>
<organism evidence="17">
    <name type="scientific">freshwater metagenome</name>
    <dbReference type="NCBI Taxonomy" id="449393"/>
    <lineage>
        <taxon>unclassified sequences</taxon>
        <taxon>metagenomes</taxon>
        <taxon>ecological metagenomes</taxon>
    </lineage>
</organism>
<dbReference type="Pfam" id="PF02163">
    <property type="entry name" value="Peptidase_M50"/>
    <property type="match status" value="2"/>
</dbReference>
<evidence type="ECO:0000256" key="9">
    <source>
        <dbReference type="ARBA" id="ARBA00022801"/>
    </source>
</evidence>
<protein>
    <submittedName>
        <fullName evidence="17">Unannotated protein</fullName>
    </submittedName>
</protein>
<evidence type="ECO:0000256" key="4">
    <source>
        <dbReference type="ARBA" id="ARBA00022475"/>
    </source>
</evidence>
<evidence type="ECO:0000256" key="3">
    <source>
        <dbReference type="ARBA" id="ARBA00007931"/>
    </source>
</evidence>
<comment type="subcellular location">
    <subcellularLocation>
        <location evidence="2">Cell membrane</location>
        <topology evidence="2">Multi-pass membrane protein</topology>
    </subcellularLocation>
</comment>
<evidence type="ECO:0000256" key="8">
    <source>
        <dbReference type="ARBA" id="ARBA00022737"/>
    </source>
</evidence>
<evidence type="ECO:0000256" key="11">
    <source>
        <dbReference type="ARBA" id="ARBA00022989"/>
    </source>
</evidence>
<dbReference type="CDD" id="cd06164">
    <property type="entry name" value="S2P-M50_SpoIVFB_CBS"/>
    <property type="match status" value="1"/>
</dbReference>
<keyword evidence="5" id="KW-0645">Protease</keyword>
<dbReference type="GO" id="GO:0006508">
    <property type="term" value="P:proteolysis"/>
    <property type="evidence" value="ECO:0007669"/>
    <property type="project" value="UniProtKB-KW"/>
</dbReference>
<keyword evidence="8" id="KW-0677">Repeat</keyword>
<evidence type="ECO:0000256" key="15">
    <source>
        <dbReference type="SAM" id="Phobius"/>
    </source>
</evidence>
<dbReference type="InterPro" id="IPR008915">
    <property type="entry name" value="Peptidase_M50"/>
</dbReference>
<name>A0A6J6D6W1_9ZZZZ</name>
<evidence type="ECO:0000256" key="10">
    <source>
        <dbReference type="ARBA" id="ARBA00022833"/>
    </source>
</evidence>
<accession>A0A6J6D6W1</accession>
<dbReference type="AlphaFoldDB" id="A0A6J6D6W1"/>
<reference evidence="17" key="1">
    <citation type="submission" date="2020-05" db="EMBL/GenBank/DDBJ databases">
        <authorList>
            <person name="Chiriac C."/>
            <person name="Salcher M."/>
            <person name="Ghai R."/>
            <person name="Kavagutti S V."/>
        </authorList>
    </citation>
    <scope>NUCLEOTIDE SEQUENCE</scope>
</reference>
<dbReference type="GO" id="GO:0005886">
    <property type="term" value="C:plasma membrane"/>
    <property type="evidence" value="ECO:0007669"/>
    <property type="project" value="UniProtKB-SubCell"/>
</dbReference>
<keyword evidence="6 15" id="KW-0812">Transmembrane</keyword>
<dbReference type="GO" id="GO:0008237">
    <property type="term" value="F:metallopeptidase activity"/>
    <property type="evidence" value="ECO:0007669"/>
    <property type="project" value="UniProtKB-KW"/>
</dbReference>
<evidence type="ECO:0000256" key="7">
    <source>
        <dbReference type="ARBA" id="ARBA00022723"/>
    </source>
</evidence>
<feature type="domain" description="Peptidase M50" evidence="16">
    <location>
        <begin position="46"/>
        <end position="118"/>
    </location>
</feature>
<feature type="transmembrane region" description="Helical" evidence="15">
    <location>
        <begin position="131"/>
        <end position="150"/>
    </location>
</feature>
<dbReference type="InterPro" id="IPR016483">
    <property type="entry name" value="UCP006404_Pept_M50_CBS"/>
</dbReference>
<gene>
    <name evidence="17" type="ORF">UFOPK1493_01594</name>
</gene>
<evidence type="ECO:0000256" key="5">
    <source>
        <dbReference type="ARBA" id="ARBA00022670"/>
    </source>
</evidence>
<dbReference type="GO" id="GO:0046872">
    <property type="term" value="F:metal ion binding"/>
    <property type="evidence" value="ECO:0007669"/>
    <property type="project" value="UniProtKB-KW"/>
</dbReference>
<keyword evidence="10" id="KW-0862">Zinc</keyword>
<evidence type="ECO:0000259" key="16">
    <source>
        <dbReference type="Pfam" id="PF02163"/>
    </source>
</evidence>
<keyword evidence="11 15" id="KW-1133">Transmembrane helix</keyword>
<evidence type="ECO:0000256" key="6">
    <source>
        <dbReference type="ARBA" id="ARBA00022692"/>
    </source>
</evidence>
<comment type="similarity">
    <text evidence="3">Belongs to the peptidase M50B family.</text>
</comment>
<dbReference type="PANTHER" id="PTHR39188:SF3">
    <property type="entry name" value="STAGE IV SPORULATION PROTEIN FB"/>
    <property type="match status" value="1"/>
</dbReference>
<feature type="transmembrane region" description="Helical" evidence="15">
    <location>
        <begin position="190"/>
        <end position="216"/>
    </location>
</feature>
<feature type="domain" description="Peptidase M50" evidence="16">
    <location>
        <begin position="132"/>
        <end position="170"/>
    </location>
</feature>
<sequence>MFSSGSLNLGRLAGIPFQLHWSVIVVAVLFGSGLAASYGAIGAALALVAFLASITAHELAHALVARRHGVQTQSIQLWALGGVAKLDREAPTPRAEGWIAVAGPLTSLAIGALSLGTMVGLVALGVDGVGLSILGWLGVINLLLGVFNLLPGAPLDGGRILKAFRWRKHGDRFRAAREAGNAGKAVGFSLAGIGGVMLFNGMPGLMLIVTGLFIALNAKAEMMAVDVAERLHGTRVRDLTWFGIAQASPDTDADTMWWQRSRLGGAGVVAVARDNGDLAGIVSEDQLQAVPEHQRPYVPLGQLMVPFSQLARADLDEDLADVLSRLNPRTPVVTVWHDGKLLGVVPKKKLLARMQVG</sequence>
<dbReference type="PIRSF" id="PIRSF006404">
    <property type="entry name" value="UCP006404_Pept_M50_CBS"/>
    <property type="match status" value="1"/>
</dbReference>